<protein>
    <submittedName>
        <fullName evidence="1">Uncharacterized protein</fullName>
    </submittedName>
</protein>
<evidence type="ECO:0000313" key="1">
    <source>
        <dbReference type="EMBL" id="EXI68859.1"/>
    </source>
</evidence>
<dbReference type="STRING" id="1454001.AW08_00681"/>
<comment type="caution">
    <text evidence="1">The sequence shown here is derived from an EMBL/GenBank/DDBJ whole genome shotgun (WGS) entry which is preliminary data.</text>
</comment>
<reference evidence="1" key="1">
    <citation type="submission" date="2014-02" db="EMBL/GenBank/DDBJ databases">
        <title>Expanding our view of genomic diversity in Candidatus Accumulibacter clades.</title>
        <authorList>
            <person name="Skennerton C.T."/>
            <person name="Barr J.J."/>
            <person name="Slater F.R."/>
            <person name="Bond P.L."/>
            <person name="Tyson G.W."/>
        </authorList>
    </citation>
    <scope>NUCLEOTIDE SEQUENCE [LARGE SCALE GENOMIC DNA]</scope>
</reference>
<gene>
    <name evidence="1" type="ORF">AW08_00681</name>
</gene>
<accession>A0A011PR82</accession>
<keyword evidence="2" id="KW-1185">Reference proteome</keyword>
<dbReference type="EMBL" id="JFAX01000003">
    <property type="protein sequence ID" value="EXI68859.1"/>
    <property type="molecule type" value="Genomic_DNA"/>
</dbReference>
<dbReference type="Proteomes" id="UP000020218">
    <property type="component" value="Unassembled WGS sequence"/>
</dbReference>
<dbReference type="AlphaFoldDB" id="A0A011PR82"/>
<dbReference type="SUPFAM" id="SSF52540">
    <property type="entry name" value="P-loop containing nucleoside triphosphate hydrolases"/>
    <property type="match status" value="2"/>
</dbReference>
<organism evidence="1 2">
    <name type="scientific">Candidatus Accumulibacter adjunctus</name>
    <dbReference type="NCBI Taxonomy" id="1454001"/>
    <lineage>
        <taxon>Bacteria</taxon>
        <taxon>Pseudomonadati</taxon>
        <taxon>Pseudomonadota</taxon>
        <taxon>Betaproteobacteria</taxon>
        <taxon>Candidatus Accumulibacter</taxon>
    </lineage>
</organism>
<proteinExistence type="predicted"/>
<dbReference type="Gene3D" id="3.40.50.300">
    <property type="entry name" value="P-loop containing nucleotide triphosphate hydrolases"/>
    <property type="match status" value="1"/>
</dbReference>
<name>A0A011PR82_9PROT</name>
<sequence length="835" mass="90823">MAAAVRRSGHARLKAALVLRDALAAELGVSLPAAMAQLRTVENHIGAPRALSDGRYLEAIASVCPDGAHHLSALDDEVRQACARVRLSPRYAQYLALMLFAHWLGAQRDDAAALLLRLNAWLEAHPPKGEAVPAFVETDLQLAAFWMATAAGKTHVLHACLALLEDGHAGFGRGQKGWSWDRILLITPSESLTRQHADKLRELSAWEVFAYPMDGDAAAIPRLLPDVVIVLDVNKLASEKKGDGVTVPTSVFADGRNLVFVDEGHKGQRSEASVWKALQADLAGIDAPMPAHRGLLIEFSATFGQVAEGEHAFDRYAKAVIFDYAYDRFHQDRYGKDFWHVRVQARDDASVMAQRQTLSAALLAFWHQVACFRSAAGQGAAKSLGLQVAPPLWVLLGLSVIGSQKNESDKQQTSDVVAVLSYLSTMLAQPARLTESLGQLLTATTSGSEMLPAEVRQATVGWAAHVLAERVLADCFAWQPGDQPVLRLIKAATGELGLGLLRGDSSRYYGVVNVGDAAGLKKALESASLPVEEDAMSASLFAQLDAPATVSNGLNVLIGSRRFAEGWDNYRASSLTLLRLGQGEGSLIIQMFGRVVRFAGKDGDGKRLDRPPAELAPLQTAYVFGLKSGYLDTFLQSLIDNGVPDLQRISCAVRKHTPPVLRAVRAIAPDARDFQVSATGSGWLTGINKVTVSLTASIATSRLRDGAVAVVQGTVGEDITADFRRWAVLLDRDGVYREMVEWKRSKRWWNFAFDRPAIDGALASEKYEILGLPGMLNVRDAADLLRLNRLASSVVRQLFESAYRKQEGRKSRYALIDAAQSGIPEQYYKEFQHAP</sequence>
<dbReference type="InterPro" id="IPR027417">
    <property type="entry name" value="P-loop_NTPase"/>
</dbReference>
<dbReference type="PATRIC" id="fig|1454001.3.peg.859"/>
<evidence type="ECO:0000313" key="2">
    <source>
        <dbReference type="Proteomes" id="UP000020218"/>
    </source>
</evidence>